<sequence>MKNSTRSNVAKFCFSLSLLAVSIGVEAASTVITNANVFDGENKNLQQGVSVLVEENKITSIGKTVPVPEDATVIDAKGKTLIPGLIDAHWHTMFANASMSELMNSDFGYLTLIASDGANKTLMRGFTTIRDAGGNPFAIKQASDKGLINGPRVYPSGGPISQTAGHFDYRGRYDVPANSTDPLNYLERNSLAIVADGVPEVTKRVREQLRLGATQIKLAAGGGVSSSYDPIDVAEYTYEEFKAAVDVAESWNTYVMVHVFTNKGAQTALRAGVKSIEHGNLLSEETFKMMAEKGAWLSMQPIFDDEDAIPFPPGSFQEAKFKLVTKGTARGIELAKKYGVPIAFGTDMLFDPSLANKQGKFLTKLTPWFEPWEILKMATHDNAQLLKLSGPRDPYPGELGVIKEGALADLVLVDGNPLEDIKLVANADKNFVLIMKDGKIYKNSLSK</sequence>
<evidence type="ECO:0000313" key="4">
    <source>
        <dbReference type="Proteomes" id="UP000197092"/>
    </source>
</evidence>
<dbReference type="Gene3D" id="3.20.20.140">
    <property type="entry name" value="Metal-dependent hydrolases"/>
    <property type="match status" value="1"/>
</dbReference>
<dbReference type="PANTHER" id="PTHR43135">
    <property type="entry name" value="ALPHA-D-RIBOSE 1-METHYLPHOSPHONATE 5-TRIPHOSPHATE DIPHOSPHATASE"/>
    <property type="match status" value="1"/>
</dbReference>
<dbReference type="PANTHER" id="PTHR43135:SF3">
    <property type="entry name" value="ALPHA-D-RIBOSE 1-METHYLPHOSPHONATE 5-TRIPHOSPHATE DIPHOSPHATASE"/>
    <property type="match status" value="1"/>
</dbReference>
<dbReference type="InterPro" id="IPR057744">
    <property type="entry name" value="OTAase-like"/>
</dbReference>
<feature type="domain" description="Amidohydrolase-related" evidence="2">
    <location>
        <begin position="80"/>
        <end position="440"/>
    </location>
</feature>
<gene>
    <name evidence="3" type="ORF">BSZ05_13505</name>
</gene>
<dbReference type="AlphaFoldDB" id="A0AAN1KNS1"/>
<dbReference type="EMBL" id="CP018308">
    <property type="protein sequence ID" value="ASI90720.1"/>
    <property type="molecule type" value="Genomic_DNA"/>
</dbReference>
<proteinExistence type="predicted"/>
<reference evidence="4" key="1">
    <citation type="submission" date="2016-12" db="EMBL/GenBank/DDBJ databases">
        <title>Comparative genomic analysis reveals the diversity, evolution, and environmental adaptation strategies of the genus Vibrio.</title>
        <authorList>
            <person name="Lin H."/>
            <person name="Wang X."/>
            <person name="Zhang X.-H."/>
        </authorList>
    </citation>
    <scope>NUCLEOTIDE SEQUENCE [LARGE SCALE GENOMIC DNA]</scope>
    <source>
        <strain evidence="4">QT6D1</strain>
    </source>
</reference>
<dbReference type="InterPro" id="IPR006680">
    <property type="entry name" value="Amidohydro-rel"/>
</dbReference>
<dbReference type="Gene3D" id="2.30.40.10">
    <property type="entry name" value="Urease, subunit C, domain 1"/>
    <property type="match status" value="1"/>
</dbReference>
<dbReference type="SUPFAM" id="SSF51338">
    <property type="entry name" value="Composite domain of metallo-dependent hydrolases"/>
    <property type="match status" value="1"/>
</dbReference>
<dbReference type="InterPro" id="IPR032466">
    <property type="entry name" value="Metal_Hydrolase"/>
</dbReference>
<dbReference type="KEGG" id="vsh:BSZ05_13505"/>
<dbReference type="InterPro" id="IPR011059">
    <property type="entry name" value="Metal-dep_hydrolase_composite"/>
</dbReference>
<feature type="signal peptide" evidence="1">
    <location>
        <begin position="1"/>
        <end position="27"/>
    </location>
</feature>
<evidence type="ECO:0000259" key="2">
    <source>
        <dbReference type="Pfam" id="PF01979"/>
    </source>
</evidence>
<dbReference type="SUPFAM" id="SSF51556">
    <property type="entry name" value="Metallo-dependent hydrolases"/>
    <property type="match status" value="1"/>
</dbReference>
<dbReference type="CDD" id="cd01299">
    <property type="entry name" value="Met_dep_hydrolase_A"/>
    <property type="match status" value="1"/>
</dbReference>
<evidence type="ECO:0000256" key="1">
    <source>
        <dbReference type="SAM" id="SignalP"/>
    </source>
</evidence>
<feature type="chain" id="PRO_5042955284" evidence="1">
    <location>
        <begin position="28"/>
        <end position="447"/>
    </location>
</feature>
<organism evidence="3 4">
    <name type="scientific">Vibrio mediterranei</name>
    <dbReference type="NCBI Taxonomy" id="689"/>
    <lineage>
        <taxon>Bacteria</taxon>
        <taxon>Pseudomonadati</taxon>
        <taxon>Pseudomonadota</taxon>
        <taxon>Gammaproteobacteria</taxon>
        <taxon>Vibrionales</taxon>
        <taxon>Vibrionaceae</taxon>
        <taxon>Vibrio</taxon>
    </lineage>
</organism>
<dbReference type="Pfam" id="PF01979">
    <property type="entry name" value="Amidohydro_1"/>
    <property type="match status" value="1"/>
</dbReference>
<protein>
    <submittedName>
        <fullName evidence="3">Hydrolase</fullName>
    </submittedName>
</protein>
<dbReference type="GO" id="GO:0016810">
    <property type="term" value="F:hydrolase activity, acting on carbon-nitrogen (but not peptide) bonds"/>
    <property type="evidence" value="ECO:0007669"/>
    <property type="project" value="InterPro"/>
</dbReference>
<keyword evidence="1" id="KW-0732">Signal</keyword>
<accession>A0AAN1KNS1</accession>
<dbReference type="RefSeq" id="WP_088877170.1">
    <property type="nucleotide sequence ID" value="NZ_CP018308.1"/>
</dbReference>
<dbReference type="Proteomes" id="UP000197092">
    <property type="component" value="Chromosome 1"/>
</dbReference>
<keyword evidence="3" id="KW-0378">Hydrolase</keyword>
<evidence type="ECO:0000313" key="3">
    <source>
        <dbReference type="EMBL" id="ASI90720.1"/>
    </source>
</evidence>
<dbReference type="InterPro" id="IPR051781">
    <property type="entry name" value="Metallo-dep_Hydrolase"/>
</dbReference>
<name>A0AAN1KNS1_9VIBR</name>